<evidence type="ECO:0000313" key="4">
    <source>
        <dbReference type="EMBL" id="KAK6480343.1"/>
    </source>
</evidence>
<name>A0ABR0Z6K3_HUSHU</name>
<dbReference type="InterPro" id="IPR027417">
    <property type="entry name" value="P-loop_NTPase"/>
</dbReference>
<feature type="compositionally biased region" description="Basic and acidic residues" evidence="3">
    <location>
        <begin position="373"/>
        <end position="394"/>
    </location>
</feature>
<keyword evidence="1" id="KW-0547">Nucleotide-binding</keyword>
<dbReference type="PROSITE" id="PS51417">
    <property type="entry name" value="ARF"/>
    <property type="match status" value="1"/>
</dbReference>
<dbReference type="PANTHER" id="PTHR46090">
    <property type="entry name" value="ADP-RIBOSYLATION FACTOR-LIKE PROTEIN 13B"/>
    <property type="match status" value="1"/>
</dbReference>
<feature type="compositionally biased region" description="Polar residues" evidence="3">
    <location>
        <begin position="274"/>
        <end position="289"/>
    </location>
</feature>
<proteinExistence type="predicted"/>
<feature type="compositionally biased region" description="Basic residues" evidence="3">
    <location>
        <begin position="395"/>
        <end position="411"/>
    </location>
</feature>
<feature type="compositionally biased region" description="Basic and acidic residues" evidence="3">
    <location>
        <begin position="333"/>
        <end position="350"/>
    </location>
</feature>
<dbReference type="SUPFAM" id="SSF52540">
    <property type="entry name" value="P-loop containing nucleoside triphosphate hydrolases"/>
    <property type="match status" value="1"/>
</dbReference>
<protein>
    <submittedName>
        <fullName evidence="4">ADP-ribosylation factor-like protein 13B</fullName>
    </submittedName>
</protein>
<evidence type="ECO:0000256" key="2">
    <source>
        <dbReference type="ARBA" id="ARBA00023134"/>
    </source>
</evidence>
<gene>
    <name evidence="4" type="ORF">HHUSO_G18032</name>
</gene>
<dbReference type="EMBL" id="JAHFZB010000016">
    <property type="protein sequence ID" value="KAK6480343.1"/>
    <property type="molecule type" value="Genomic_DNA"/>
</dbReference>
<organism evidence="4 5">
    <name type="scientific">Huso huso</name>
    <name type="common">Beluga</name>
    <name type="synonym">Acipenser huso</name>
    <dbReference type="NCBI Taxonomy" id="61971"/>
    <lineage>
        <taxon>Eukaryota</taxon>
        <taxon>Metazoa</taxon>
        <taxon>Chordata</taxon>
        <taxon>Craniata</taxon>
        <taxon>Vertebrata</taxon>
        <taxon>Euteleostomi</taxon>
        <taxon>Actinopterygii</taxon>
        <taxon>Chondrostei</taxon>
        <taxon>Acipenseriformes</taxon>
        <taxon>Acipenseridae</taxon>
        <taxon>Huso</taxon>
    </lineage>
</organism>
<feature type="region of interest" description="Disordered" evidence="3">
    <location>
        <begin position="250"/>
        <end position="426"/>
    </location>
</feature>
<keyword evidence="2" id="KW-0342">GTP-binding</keyword>
<evidence type="ECO:0000313" key="5">
    <source>
        <dbReference type="Proteomes" id="UP001369086"/>
    </source>
</evidence>
<evidence type="ECO:0000256" key="1">
    <source>
        <dbReference type="ARBA" id="ARBA00022741"/>
    </source>
</evidence>
<keyword evidence="5" id="KW-1185">Reference proteome</keyword>
<dbReference type="Proteomes" id="UP001369086">
    <property type="component" value="Unassembled WGS sequence"/>
</dbReference>
<accession>A0ABR0Z6K3</accession>
<evidence type="ECO:0000256" key="3">
    <source>
        <dbReference type="SAM" id="MobiDB-lite"/>
    </source>
</evidence>
<dbReference type="SMART" id="SM00177">
    <property type="entry name" value="ARF"/>
    <property type="match status" value="1"/>
</dbReference>
<dbReference type="PANTHER" id="PTHR46090:SF4">
    <property type="entry name" value="ADP RIBOSYLATION FACTOR LIKE GTPASE 13A"/>
    <property type="match status" value="1"/>
</dbReference>
<dbReference type="PRINTS" id="PR00328">
    <property type="entry name" value="SAR1GTPBP"/>
</dbReference>
<dbReference type="Pfam" id="PF00025">
    <property type="entry name" value="Arf"/>
    <property type="match status" value="1"/>
</dbReference>
<dbReference type="InterPro" id="IPR006689">
    <property type="entry name" value="Small_GTPase_ARF/SAR"/>
</dbReference>
<dbReference type="SMART" id="SM00178">
    <property type="entry name" value="SAR"/>
    <property type="match status" value="1"/>
</dbReference>
<feature type="compositionally biased region" description="Basic residues" evidence="3">
    <location>
        <begin position="314"/>
        <end position="323"/>
    </location>
</feature>
<sequence length="448" mass="50726">MTRADWQGTAAWQPIFNCTPQGAVLYRLKRRCWPFCWHPPTMFNLMSNCCSWISKLQEPVRQVTLLVVGLDNAGKTSTVNGILKEPPGDNAPTVGMVRTALKVDQFEVLLVELGGGVQARGLWKQHCGEAHGIVFVVDSSDTQRTKEARDLLTDMLRHPKVSRKPLLVLANKQDKASALLESELIEVLSLERLVNESRTLCHIEPCSAIADVWRWSDRNRLKGLRWLLRAVTLDYSELCVRVTRDTAQPAGWEEKACSRKGQRGRSKPKDDGVQGSQTELPKTDNSQQWGYKPLPNGKLQPIDNIIKKKENNLKKRLKKKKKVKIEDAEENENEQHENLEGKEPVQKEAKASGASGAVLPSNRVGEVLSKNPKMSEEFHEQSDRLSTKESPKKEKLQKKKKKKKTTKKKNKINTEETPTHPQPVDLSATFDLYRKAILALKARQEQNQ</sequence>
<dbReference type="Gene3D" id="3.40.50.300">
    <property type="entry name" value="P-loop containing nucleotide triphosphate hydrolases"/>
    <property type="match status" value="1"/>
</dbReference>
<reference evidence="4 5" key="1">
    <citation type="submission" date="2021-05" db="EMBL/GenBank/DDBJ databases">
        <authorList>
            <person name="Zahm M."/>
            <person name="Klopp C."/>
            <person name="Cabau C."/>
            <person name="Kuhl H."/>
            <person name="Suciu R."/>
            <person name="Ciorpac M."/>
            <person name="Holostenco D."/>
            <person name="Gessner J."/>
            <person name="Wuertz S."/>
            <person name="Hohne C."/>
            <person name="Stock M."/>
            <person name="Gislard M."/>
            <person name="Lluch J."/>
            <person name="Milhes M."/>
            <person name="Lampietro C."/>
            <person name="Lopez Roques C."/>
            <person name="Donnadieu C."/>
            <person name="Du K."/>
            <person name="Schartl M."/>
            <person name="Guiguen Y."/>
        </authorList>
    </citation>
    <scope>NUCLEOTIDE SEQUENCE [LARGE SCALE GENOMIC DNA]</scope>
    <source>
        <strain evidence="4">Hh-F2</strain>
        <tissue evidence="4">Blood</tissue>
    </source>
</reference>
<dbReference type="InterPro" id="IPR051995">
    <property type="entry name" value="Ciliary_GTPase"/>
</dbReference>
<comment type="caution">
    <text evidence="4">The sequence shown here is derived from an EMBL/GenBank/DDBJ whole genome shotgun (WGS) entry which is preliminary data.</text>
</comment>